<dbReference type="SUPFAM" id="SSF52833">
    <property type="entry name" value="Thioredoxin-like"/>
    <property type="match status" value="1"/>
</dbReference>
<dbReference type="InterPro" id="IPR036249">
    <property type="entry name" value="Thioredoxin-like_sf"/>
</dbReference>
<organism evidence="4 5">
    <name type="scientific">Neiella holothuriorum</name>
    <dbReference type="NCBI Taxonomy" id="2870530"/>
    <lineage>
        <taxon>Bacteria</taxon>
        <taxon>Pseudomonadati</taxon>
        <taxon>Pseudomonadota</taxon>
        <taxon>Gammaproteobacteria</taxon>
        <taxon>Alteromonadales</taxon>
        <taxon>Echinimonadaceae</taxon>
        <taxon>Neiella</taxon>
    </lineage>
</organism>
<sequence>MGVRIASIAAVFLAVIVLAAALPWLPSLLQSEPYYGLRVDKTAYDFPFENTNNSEQRLSDLKGRYVYLLFGYLRCADICHRQVANMLALNNQLSEQAVSFVFVSLDPERDASNQLQAYFDSQGQHFHSVRPNNEAAAHALANEYNEYFIKTGEGAGYDIDHSGFMYVVNPDGKLSLIYTNSKLNVEAMLNDLKQLQRS</sequence>
<keyword evidence="2" id="KW-0186">Copper</keyword>
<proteinExistence type="inferred from homology"/>
<accession>A0ABS7EAS8</accession>
<evidence type="ECO:0000313" key="5">
    <source>
        <dbReference type="Proteomes" id="UP001166251"/>
    </source>
</evidence>
<name>A0ABS7EAS8_9GAMM</name>
<dbReference type="EMBL" id="JAHZSS010000001">
    <property type="protein sequence ID" value="MBW8189422.1"/>
    <property type="molecule type" value="Genomic_DNA"/>
</dbReference>
<dbReference type="Proteomes" id="UP001166251">
    <property type="component" value="Unassembled WGS sequence"/>
</dbReference>
<keyword evidence="5" id="KW-1185">Reference proteome</keyword>
<dbReference type="Gene3D" id="3.40.30.10">
    <property type="entry name" value="Glutaredoxin"/>
    <property type="match status" value="1"/>
</dbReference>
<reference evidence="4" key="1">
    <citation type="submission" date="2021-07" db="EMBL/GenBank/DDBJ databases">
        <title>Neiella marina sp. nov., isolated from the intestinal content of sea cucumber Apostichopus japonicus.</title>
        <authorList>
            <person name="Bai X."/>
        </authorList>
    </citation>
    <scope>NUCLEOTIDE SEQUENCE</scope>
    <source>
        <strain evidence="4">126</strain>
    </source>
</reference>
<protein>
    <submittedName>
        <fullName evidence="4">SCO family protein</fullName>
    </submittedName>
</protein>
<dbReference type="PROSITE" id="PS51352">
    <property type="entry name" value="THIOREDOXIN_2"/>
    <property type="match status" value="1"/>
</dbReference>
<evidence type="ECO:0000256" key="1">
    <source>
        <dbReference type="ARBA" id="ARBA00010996"/>
    </source>
</evidence>
<dbReference type="InterPro" id="IPR013766">
    <property type="entry name" value="Thioredoxin_domain"/>
</dbReference>
<dbReference type="Pfam" id="PF02630">
    <property type="entry name" value="SCO1-SenC"/>
    <property type="match status" value="1"/>
</dbReference>
<comment type="caution">
    <text evidence="4">The sequence shown here is derived from an EMBL/GenBank/DDBJ whole genome shotgun (WGS) entry which is preliminary data.</text>
</comment>
<feature type="domain" description="Thioredoxin" evidence="3">
    <location>
        <begin position="37"/>
        <end position="197"/>
    </location>
</feature>
<gene>
    <name evidence="4" type="ORF">K0504_00115</name>
</gene>
<dbReference type="PANTHER" id="PTHR12151">
    <property type="entry name" value="ELECTRON TRANSPORT PROTIN SCO1/SENC FAMILY MEMBER"/>
    <property type="match status" value="1"/>
</dbReference>
<dbReference type="CDD" id="cd02968">
    <property type="entry name" value="SCO"/>
    <property type="match status" value="1"/>
</dbReference>
<evidence type="ECO:0000313" key="4">
    <source>
        <dbReference type="EMBL" id="MBW8189422.1"/>
    </source>
</evidence>
<dbReference type="InterPro" id="IPR003782">
    <property type="entry name" value="SCO1/SenC"/>
</dbReference>
<evidence type="ECO:0000259" key="3">
    <source>
        <dbReference type="PROSITE" id="PS51352"/>
    </source>
</evidence>
<evidence type="ECO:0000256" key="2">
    <source>
        <dbReference type="ARBA" id="ARBA00023008"/>
    </source>
</evidence>
<dbReference type="PANTHER" id="PTHR12151:SF25">
    <property type="entry name" value="LINALOOL DEHYDRATASE_ISOMERASE DOMAIN-CONTAINING PROTEIN"/>
    <property type="match status" value="1"/>
</dbReference>
<comment type="similarity">
    <text evidence="1">Belongs to the SCO1/2 family.</text>
</comment>
<dbReference type="RefSeq" id="WP_220102115.1">
    <property type="nucleotide sequence ID" value="NZ_JAHZSS010000001.1"/>
</dbReference>